<reference evidence="2 3" key="1">
    <citation type="journal article" date="2019" name="Nat. Plants">
        <title>Stout camphor tree genome fills gaps in understanding of flowering plant genome evolution.</title>
        <authorList>
            <person name="Chaw S.M."/>
            <person name="Liu Y.C."/>
            <person name="Wu Y.W."/>
            <person name="Wang H.Y."/>
            <person name="Lin C.I."/>
            <person name="Wu C.S."/>
            <person name="Ke H.M."/>
            <person name="Chang L.Y."/>
            <person name="Hsu C.Y."/>
            <person name="Yang H.T."/>
            <person name="Sudianto E."/>
            <person name="Hsu M.H."/>
            <person name="Wu K.P."/>
            <person name="Wang L.N."/>
            <person name="Leebens-Mack J.H."/>
            <person name="Tsai I.J."/>
        </authorList>
    </citation>
    <scope>NUCLEOTIDE SEQUENCE [LARGE SCALE GENOMIC DNA]</scope>
    <source>
        <strain evidence="3">cv. Chaw 1501</strain>
        <tissue evidence="2">Young leaves</tissue>
    </source>
</reference>
<sequence length="169" mass="19500">MPSVEALLPHEILSFLRGNNIDEEKVEFIKRMEWGINIDFQKVFDKIIDVVVASKLEEMKMVKRVFVFTDNPFGEASENSWETDYHAIQRKYEEKGYGSSVPKIVFWNLKNFDLMPPHWAGREKGVLVVSGFSKNLLNIFLANGGVVNPEEVMEEALAMEEYKNVSAFY</sequence>
<dbReference type="Gene3D" id="3.40.50.410">
    <property type="entry name" value="von Willebrand factor, type A domain"/>
    <property type="match status" value="1"/>
</dbReference>
<evidence type="ECO:0000259" key="1">
    <source>
        <dbReference type="Pfam" id="PF25043"/>
    </source>
</evidence>
<accession>A0A443NK97</accession>
<dbReference type="OrthoDB" id="1149618at2759"/>
<comment type="caution">
    <text evidence="2">The sequence shown here is derived from an EMBL/GenBank/DDBJ whole genome shotgun (WGS) entry which is preliminary data.</text>
</comment>
<protein>
    <submittedName>
        <fullName evidence="2">L728 protein</fullName>
    </submittedName>
</protein>
<dbReference type="AlphaFoldDB" id="A0A443NK97"/>
<organism evidence="2 3">
    <name type="scientific">Cinnamomum micranthum f. kanehirae</name>
    <dbReference type="NCBI Taxonomy" id="337451"/>
    <lineage>
        <taxon>Eukaryota</taxon>
        <taxon>Viridiplantae</taxon>
        <taxon>Streptophyta</taxon>
        <taxon>Embryophyta</taxon>
        <taxon>Tracheophyta</taxon>
        <taxon>Spermatophyta</taxon>
        <taxon>Magnoliopsida</taxon>
        <taxon>Magnoliidae</taxon>
        <taxon>Laurales</taxon>
        <taxon>Lauraceae</taxon>
        <taxon>Cinnamomum</taxon>
    </lineage>
</organism>
<dbReference type="STRING" id="337451.A0A443NK97"/>
<proteinExistence type="predicted"/>
<dbReference type="PANTHER" id="PTHR31373">
    <property type="entry name" value="OS06G0652100 PROTEIN"/>
    <property type="match status" value="1"/>
</dbReference>
<dbReference type="EMBL" id="QPKB01000003">
    <property type="protein sequence ID" value="RWR78949.1"/>
    <property type="molecule type" value="Genomic_DNA"/>
</dbReference>
<dbReference type="Pfam" id="PF25043">
    <property type="entry name" value="DUF7788"/>
    <property type="match status" value="1"/>
</dbReference>
<evidence type="ECO:0000313" key="3">
    <source>
        <dbReference type="Proteomes" id="UP000283530"/>
    </source>
</evidence>
<evidence type="ECO:0000313" key="2">
    <source>
        <dbReference type="EMBL" id="RWR78949.1"/>
    </source>
</evidence>
<gene>
    <name evidence="2" type="ORF">CKAN_00750300</name>
</gene>
<dbReference type="InterPro" id="IPR056690">
    <property type="entry name" value="DUF7788"/>
</dbReference>
<dbReference type="PANTHER" id="PTHR31373:SF27">
    <property type="entry name" value="TROVE DOMAIN-CONTAINING PROTEIN"/>
    <property type="match status" value="1"/>
</dbReference>
<feature type="domain" description="DUF7788" evidence="1">
    <location>
        <begin position="23"/>
        <end position="157"/>
    </location>
</feature>
<keyword evidence="3" id="KW-1185">Reference proteome</keyword>
<dbReference type="Proteomes" id="UP000283530">
    <property type="component" value="Unassembled WGS sequence"/>
</dbReference>
<dbReference type="PIRSF" id="PIRSF015417">
    <property type="entry name" value="T31B5_30_vWA"/>
    <property type="match status" value="1"/>
</dbReference>
<dbReference type="InterPro" id="IPR036465">
    <property type="entry name" value="vWFA_dom_sf"/>
</dbReference>
<name>A0A443NK97_9MAGN</name>
<dbReference type="InterPro" id="IPR011205">
    <property type="entry name" value="UCP015417_vWA"/>
</dbReference>